<dbReference type="Proteomes" id="UP000318437">
    <property type="component" value="Unassembled WGS sequence"/>
</dbReference>
<dbReference type="AlphaFoldDB" id="A0A5C6CRB7"/>
<sequence>MKHSKARRQIAWEAARLIREQPELRHSDARRSAAERLFPEGIRQIDIPSDSEVGQQIRSLARADQLVEWNRRFTAYAELLHPLAEIKQSPHTHPEGDALYHSLQVFVLVREEIPYDEELLTAALLHDVGKAFDRKQPHAATLKALEGIVTERTLWFIENLPIAHSLMNGSLGVRARRRLEAAEDFDELTCLARCDLAGRQIGILVSEVEDALEMLRELAVSHDDLADSE</sequence>
<dbReference type="EMBL" id="SJPS01000004">
    <property type="protein sequence ID" value="TWU25646.1"/>
    <property type="molecule type" value="Genomic_DNA"/>
</dbReference>
<accession>A0A5C6CRB7</accession>
<evidence type="ECO:0000313" key="1">
    <source>
        <dbReference type="EMBL" id="TWU25646.1"/>
    </source>
</evidence>
<dbReference type="Gene3D" id="1.10.3210.10">
    <property type="entry name" value="Hypothetical protein af1432"/>
    <property type="match status" value="1"/>
</dbReference>
<gene>
    <name evidence="1" type="ORF">Pla144_28550</name>
</gene>
<dbReference type="RefSeq" id="WP_146451240.1">
    <property type="nucleotide sequence ID" value="NZ_SJPS01000004.1"/>
</dbReference>
<organism evidence="1 2">
    <name type="scientific">Bythopirellula polymerisocia</name>
    <dbReference type="NCBI Taxonomy" id="2528003"/>
    <lineage>
        <taxon>Bacteria</taxon>
        <taxon>Pseudomonadati</taxon>
        <taxon>Planctomycetota</taxon>
        <taxon>Planctomycetia</taxon>
        <taxon>Pirellulales</taxon>
        <taxon>Lacipirellulaceae</taxon>
        <taxon>Bythopirellula</taxon>
    </lineage>
</organism>
<dbReference type="SUPFAM" id="SSF109604">
    <property type="entry name" value="HD-domain/PDEase-like"/>
    <property type="match status" value="1"/>
</dbReference>
<name>A0A5C6CRB7_9BACT</name>
<keyword evidence="2" id="KW-1185">Reference proteome</keyword>
<dbReference type="OrthoDB" id="9805698at2"/>
<proteinExistence type="predicted"/>
<comment type="caution">
    <text evidence="1">The sequence shown here is derived from an EMBL/GenBank/DDBJ whole genome shotgun (WGS) entry which is preliminary data.</text>
</comment>
<reference evidence="1 2" key="1">
    <citation type="submission" date="2019-02" db="EMBL/GenBank/DDBJ databases">
        <title>Deep-cultivation of Planctomycetes and their phenomic and genomic characterization uncovers novel biology.</title>
        <authorList>
            <person name="Wiegand S."/>
            <person name="Jogler M."/>
            <person name="Boedeker C."/>
            <person name="Pinto D."/>
            <person name="Vollmers J."/>
            <person name="Rivas-Marin E."/>
            <person name="Kohn T."/>
            <person name="Peeters S.H."/>
            <person name="Heuer A."/>
            <person name="Rast P."/>
            <person name="Oberbeckmann S."/>
            <person name="Bunk B."/>
            <person name="Jeske O."/>
            <person name="Meyerdierks A."/>
            <person name="Storesund J.E."/>
            <person name="Kallscheuer N."/>
            <person name="Luecker S."/>
            <person name="Lage O.M."/>
            <person name="Pohl T."/>
            <person name="Merkel B.J."/>
            <person name="Hornburger P."/>
            <person name="Mueller R.-W."/>
            <person name="Bruemmer F."/>
            <person name="Labrenz M."/>
            <person name="Spormann A.M."/>
            <person name="Op Den Camp H."/>
            <person name="Overmann J."/>
            <person name="Amann R."/>
            <person name="Jetten M.S.M."/>
            <person name="Mascher T."/>
            <person name="Medema M.H."/>
            <person name="Devos D.P."/>
            <person name="Kaster A.-K."/>
            <person name="Ovreas L."/>
            <person name="Rohde M."/>
            <person name="Galperin M.Y."/>
            <person name="Jogler C."/>
        </authorList>
    </citation>
    <scope>NUCLEOTIDE SEQUENCE [LARGE SCALE GENOMIC DNA]</scope>
    <source>
        <strain evidence="1 2">Pla144</strain>
    </source>
</reference>
<protein>
    <recommendedName>
        <fullName evidence="3">HD/PDEase domain-containing protein</fullName>
    </recommendedName>
</protein>
<evidence type="ECO:0000313" key="2">
    <source>
        <dbReference type="Proteomes" id="UP000318437"/>
    </source>
</evidence>
<evidence type="ECO:0008006" key="3">
    <source>
        <dbReference type="Google" id="ProtNLM"/>
    </source>
</evidence>